<evidence type="ECO:0000256" key="1">
    <source>
        <dbReference type="ARBA" id="ARBA00022723"/>
    </source>
</evidence>
<dbReference type="PANTHER" id="PTHR36206:SF4">
    <property type="entry name" value="HYPOTHETICAL CONSERVED PROTEIN (EUROFUNG)-RELATED"/>
    <property type="match status" value="1"/>
</dbReference>
<dbReference type="CDD" id="cd00067">
    <property type="entry name" value="GAL4"/>
    <property type="match status" value="1"/>
</dbReference>
<dbReference type="Gene3D" id="4.10.240.10">
    <property type="entry name" value="Zn(2)-C6 fungal-type DNA-binding domain"/>
    <property type="match status" value="1"/>
</dbReference>
<dbReference type="SUPFAM" id="SSF57701">
    <property type="entry name" value="Zn2/Cys6 DNA-binding domain"/>
    <property type="match status" value="1"/>
</dbReference>
<evidence type="ECO:0000313" key="9">
    <source>
        <dbReference type="EMBL" id="KAK7720696.1"/>
    </source>
</evidence>
<dbReference type="PROSITE" id="PS00463">
    <property type="entry name" value="ZN2_CY6_FUNGAL_1"/>
    <property type="match status" value="1"/>
</dbReference>
<organism evidence="9 10">
    <name type="scientific">Diaporthe eres</name>
    <name type="common">Phomopsis oblonga</name>
    <dbReference type="NCBI Taxonomy" id="83184"/>
    <lineage>
        <taxon>Eukaryota</taxon>
        <taxon>Fungi</taxon>
        <taxon>Dikarya</taxon>
        <taxon>Ascomycota</taxon>
        <taxon>Pezizomycotina</taxon>
        <taxon>Sordariomycetes</taxon>
        <taxon>Sordariomycetidae</taxon>
        <taxon>Diaporthales</taxon>
        <taxon>Diaporthaceae</taxon>
        <taxon>Diaporthe</taxon>
        <taxon>Diaporthe eres species complex</taxon>
    </lineage>
</organism>
<feature type="compositionally biased region" description="Polar residues" evidence="7">
    <location>
        <begin position="1"/>
        <end position="16"/>
    </location>
</feature>
<reference evidence="9 10" key="1">
    <citation type="submission" date="2024-02" db="EMBL/GenBank/DDBJ databases">
        <title>De novo assembly and annotation of 12 fungi associated with fruit tree decline syndrome in Ontario, Canada.</title>
        <authorList>
            <person name="Sulman M."/>
            <person name="Ellouze W."/>
            <person name="Ilyukhin E."/>
        </authorList>
    </citation>
    <scope>NUCLEOTIDE SEQUENCE [LARGE SCALE GENOMIC DNA]</scope>
    <source>
        <strain evidence="9 10">M169</strain>
    </source>
</reference>
<evidence type="ECO:0000256" key="2">
    <source>
        <dbReference type="ARBA" id="ARBA00022833"/>
    </source>
</evidence>
<sequence>MDGSMSGISIPSLQPSRTRKRACTSKVRTGCITCKERRVKCDEVKPTCLRCTRARQTCKGYMPLLSEPRPRKPEPVIRRLLPRQTASQSGGLAITVGRALPSIRLNGSDVLYFDFFRSEAVKELSGYLPSSFWSRIVLCETLTDSCIRHAILALGAASYPSVARNQHLPWSPSNDASFNAHGRAAICHHTKALALFREMMANGTDNFPSRSAFIVTPLLVAFTMLQSNTKAAETLLSGLKALQEVCHVWQGKQVRGGSKAKNLGFMPEPWQHFIYGLHPAPGLDTVYSRALKLVRLQYEILFIWASEALDRTRMGFDDHTARFESVVQDSAELLGHDFEDSESSAEDRGMLGQYSPAPQTGYTFESFGVVSVLGFVVTRCRVGPIRRRALAILERIWWRENGWDTIATNRGAKALMELEEQGGIRGADGELFIPAESRYYWGGARWENDLPASRKLICTFAQRRPDELGEVFGVPVVIDLSVPDSEVD</sequence>
<keyword evidence="10" id="KW-1185">Reference proteome</keyword>
<protein>
    <recommendedName>
        <fullName evidence="8">Zn(2)-C6 fungal-type domain-containing protein</fullName>
    </recommendedName>
</protein>
<keyword evidence="1" id="KW-0479">Metal-binding</keyword>
<dbReference type="Pfam" id="PF00172">
    <property type="entry name" value="Zn_clus"/>
    <property type="match status" value="1"/>
</dbReference>
<dbReference type="SMART" id="SM00066">
    <property type="entry name" value="GAL4"/>
    <property type="match status" value="1"/>
</dbReference>
<evidence type="ECO:0000259" key="8">
    <source>
        <dbReference type="PROSITE" id="PS50048"/>
    </source>
</evidence>
<evidence type="ECO:0000313" key="10">
    <source>
        <dbReference type="Proteomes" id="UP001430848"/>
    </source>
</evidence>
<dbReference type="PANTHER" id="PTHR36206">
    <property type="entry name" value="ASPERCRYPTIN BIOSYNTHESIS CLUSTER-SPECIFIC TRANSCRIPTION REGULATOR ATNN-RELATED"/>
    <property type="match status" value="1"/>
</dbReference>
<dbReference type="PROSITE" id="PS50048">
    <property type="entry name" value="ZN2_CY6_FUNGAL_2"/>
    <property type="match status" value="1"/>
</dbReference>
<dbReference type="Proteomes" id="UP001430848">
    <property type="component" value="Unassembled WGS sequence"/>
</dbReference>
<keyword evidence="5" id="KW-0804">Transcription</keyword>
<evidence type="ECO:0000256" key="7">
    <source>
        <dbReference type="SAM" id="MobiDB-lite"/>
    </source>
</evidence>
<comment type="caution">
    <text evidence="9">The sequence shown here is derived from an EMBL/GenBank/DDBJ whole genome shotgun (WGS) entry which is preliminary data.</text>
</comment>
<feature type="domain" description="Zn(2)-C6 fungal-type" evidence="8">
    <location>
        <begin position="30"/>
        <end position="58"/>
    </location>
</feature>
<evidence type="ECO:0000256" key="5">
    <source>
        <dbReference type="ARBA" id="ARBA00023163"/>
    </source>
</evidence>
<feature type="region of interest" description="Disordered" evidence="7">
    <location>
        <begin position="1"/>
        <end position="21"/>
    </location>
</feature>
<dbReference type="EMBL" id="JAKNSF020000073">
    <property type="protein sequence ID" value="KAK7720696.1"/>
    <property type="molecule type" value="Genomic_DNA"/>
</dbReference>
<proteinExistence type="predicted"/>
<dbReference type="InterPro" id="IPR036864">
    <property type="entry name" value="Zn2-C6_fun-type_DNA-bd_sf"/>
</dbReference>
<dbReference type="InterPro" id="IPR001138">
    <property type="entry name" value="Zn2Cys6_DnaBD"/>
</dbReference>
<name>A0ABR1NYZ1_DIAER</name>
<dbReference type="InterPro" id="IPR052360">
    <property type="entry name" value="Transcr_Regulatory_Proteins"/>
</dbReference>
<accession>A0ABR1NYZ1</accession>
<keyword evidence="4" id="KW-0238">DNA-binding</keyword>
<keyword evidence="2" id="KW-0862">Zinc</keyword>
<evidence type="ECO:0000256" key="4">
    <source>
        <dbReference type="ARBA" id="ARBA00023125"/>
    </source>
</evidence>
<evidence type="ECO:0000256" key="6">
    <source>
        <dbReference type="ARBA" id="ARBA00023242"/>
    </source>
</evidence>
<gene>
    <name evidence="9" type="ORF">SLS63_009690</name>
</gene>
<evidence type="ECO:0000256" key="3">
    <source>
        <dbReference type="ARBA" id="ARBA00023015"/>
    </source>
</evidence>
<keyword evidence="3" id="KW-0805">Transcription regulation</keyword>
<keyword evidence="6" id="KW-0539">Nucleus</keyword>